<evidence type="ECO:0000256" key="4">
    <source>
        <dbReference type="ARBA" id="ARBA00022729"/>
    </source>
</evidence>
<comment type="similarity">
    <text evidence="2">Belongs to the bacterial solute-binding protein 5 family.</text>
</comment>
<dbReference type="Pfam" id="PF00496">
    <property type="entry name" value="SBP_bac_5"/>
    <property type="match status" value="1"/>
</dbReference>
<comment type="subcellular location">
    <subcellularLocation>
        <location evidence="1">Periplasm</location>
    </subcellularLocation>
</comment>
<evidence type="ECO:0000256" key="2">
    <source>
        <dbReference type="ARBA" id="ARBA00005695"/>
    </source>
</evidence>
<dbReference type="EMBL" id="NHON01000058">
    <property type="protein sequence ID" value="OWJ64428.1"/>
    <property type="molecule type" value="Genomic_DNA"/>
</dbReference>
<dbReference type="Proteomes" id="UP000196655">
    <property type="component" value="Unassembled WGS sequence"/>
</dbReference>
<dbReference type="FunFam" id="3.90.76.10:FF:000001">
    <property type="entry name" value="Oligopeptide ABC transporter substrate-binding protein"/>
    <property type="match status" value="1"/>
</dbReference>
<protein>
    <recommendedName>
        <fullName evidence="5">Solute-binding protein family 5 domain-containing protein</fullName>
    </recommendedName>
</protein>
<keyword evidence="7" id="KW-1185">Reference proteome</keyword>
<keyword evidence="4" id="KW-0732">Signal</keyword>
<dbReference type="InterPro" id="IPR000914">
    <property type="entry name" value="SBP_5_dom"/>
</dbReference>
<dbReference type="PIRSF" id="PIRSF002741">
    <property type="entry name" value="MppA"/>
    <property type="match status" value="1"/>
</dbReference>
<sequence>MAGSSPAMTGREWLGQFSRKSAWLIRKPHGGTPFSTRRKDDSMRHHILIGLVAAALWSGAAGAETLLSRGNGGQPETLDVHKSVGIPEAWIELDLFEGLLAPGPKGELVPGAAESWTVSDDGKTYTFRLRADGRWSDGSPVTAQDFVYSWRRLVDPKTAAPYAYFLDRIVGAKEVRLGQKPAEALGVRAVDDRTLEVSLLGPTSYFLSMLVNNSTFPVNRANVEAFGAAFARPGNLVSNGAYVLAEDVPQSHMTLRKNPQFHDAASVKIDTVRYVVTEDVDSELARFKAGELDVTTEVPSQQVPALRQSNAAELHIAPYLGIYFYAINLNHEPWKSSPELRRALSLAVDREIIIDKVARGNQTAAYSFVPPGTSGFPAWQPEEAGWTQERRDQEAKALLAKAGYGPGKPLQVKITYNTSENHKKIAVAIAAMWKQKLGVDTVLENLEWSTYLTQHHQKQFQDFARTGWIGQYDDANFFLELQRSGIGELSTSDYSNPAYDSLLDQASAETDAAKRAAILQRAERLMIADTPVIPIFFYTSRHLVSPAVKGWADNLRDQHPTRWLSVER</sequence>
<accession>A0A211ZGN0</accession>
<proteinExistence type="inferred from homology"/>
<evidence type="ECO:0000256" key="1">
    <source>
        <dbReference type="ARBA" id="ARBA00004418"/>
    </source>
</evidence>
<dbReference type="GO" id="GO:0015833">
    <property type="term" value="P:peptide transport"/>
    <property type="evidence" value="ECO:0007669"/>
    <property type="project" value="TreeGrafter"/>
</dbReference>
<dbReference type="Gene3D" id="3.10.105.10">
    <property type="entry name" value="Dipeptide-binding Protein, Domain 3"/>
    <property type="match status" value="1"/>
</dbReference>
<dbReference type="InterPro" id="IPR030678">
    <property type="entry name" value="Peptide/Ni-bd"/>
</dbReference>
<dbReference type="SUPFAM" id="SSF53850">
    <property type="entry name" value="Periplasmic binding protein-like II"/>
    <property type="match status" value="1"/>
</dbReference>
<keyword evidence="3" id="KW-0813">Transport</keyword>
<evidence type="ECO:0000259" key="5">
    <source>
        <dbReference type="Pfam" id="PF00496"/>
    </source>
</evidence>
<feature type="domain" description="Solute-binding protein family 5" evidence="5">
    <location>
        <begin position="107"/>
        <end position="484"/>
    </location>
</feature>
<evidence type="ECO:0000256" key="3">
    <source>
        <dbReference type="ARBA" id="ARBA00022448"/>
    </source>
</evidence>
<dbReference type="CDD" id="cd08504">
    <property type="entry name" value="PBP2_OppA"/>
    <property type="match status" value="1"/>
</dbReference>
<organism evidence="6 7">
    <name type="scientific">Inquilinus limosus</name>
    <dbReference type="NCBI Taxonomy" id="171674"/>
    <lineage>
        <taxon>Bacteria</taxon>
        <taxon>Pseudomonadati</taxon>
        <taxon>Pseudomonadota</taxon>
        <taxon>Alphaproteobacteria</taxon>
        <taxon>Rhodospirillales</taxon>
        <taxon>Rhodospirillaceae</taxon>
        <taxon>Inquilinus</taxon>
    </lineage>
</organism>
<dbReference type="STRING" id="1122125.GCA_000423185_04595"/>
<dbReference type="GO" id="GO:1904680">
    <property type="term" value="F:peptide transmembrane transporter activity"/>
    <property type="evidence" value="ECO:0007669"/>
    <property type="project" value="TreeGrafter"/>
</dbReference>
<dbReference type="PANTHER" id="PTHR30290">
    <property type="entry name" value="PERIPLASMIC BINDING COMPONENT OF ABC TRANSPORTER"/>
    <property type="match status" value="1"/>
</dbReference>
<gene>
    <name evidence="6" type="ORF">BWR60_24805</name>
</gene>
<dbReference type="InterPro" id="IPR039424">
    <property type="entry name" value="SBP_5"/>
</dbReference>
<dbReference type="GO" id="GO:0043190">
    <property type="term" value="C:ATP-binding cassette (ABC) transporter complex"/>
    <property type="evidence" value="ECO:0007669"/>
    <property type="project" value="InterPro"/>
</dbReference>
<dbReference type="GO" id="GO:0030288">
    <property type="term" value="C:outer membrane-bounded periplasmic space"/>
    <property type="evidence" value="ECO:0007669"/>
    <property type="project" value="TreeGrafter"/>
</dbReference>
<dbReference type="PANTHER" id="PTHR30290:SF10">
    <property type="entry name" value="PERIPLASMIC OLIGOPEPTIDE-BINDING PROTEIN-RELATED"/>
    <property type="match status" value="1"/>
</dbReference>
<reference evidence="7" key="1">
    <citation type="submission" date="2017-05" db="EMBL/GenBank/DDBJ databases">
        <authorList>
            <person name="Macchi M."/>
            <person name="Festa S."/>
            <person name="Coppotelli B.M."/>
            <person name="Morelli I.S."/>
        </authorList>
    </citation>
    <scope>NUCLEOTIDE SEQUENCE [LARGE SCALE GENOMIC DNA]</scope>
    <source>
        <strain evidence="7">I</strain>
    </source>
</reference>
<dbReference type="Gene3D" id="3.40.190.10">
    <property type="entry name" value="Periplasmic binding protein-like II"/>
    <property type="match status" value="1"/>
</dbReference>
<evidence type="ECO:0000313" key="6">
    <source>
        <dbReference type="EMBL" id="OWJ64428.1"/>
    </source>
</evidence>
<name>A0A211ZGN0_9PROT</name>
<evidence type="ECO:0000313" key="7">
    <source>
        <dbReference type="Proteomes" id="UP000196655"/>
    </source>
</evidence>
<comment type="caution">
    <text evidence="6">The sequence shown here is derived from an EMBL/GenBank/DDBJ whole genome shotgun (WGS) entry which is preliminary data.</text>
</comment>
<dbReference type="Gene3D" id="3.90.76.10">
    <property type="entry name" value="Dipeptide-binding Protein, Domain 1"/>
    <property type="match status" value="1"/>
</dbReference>
<dbReference type="AlphaFoldDB" id="A0A211ZGN0"/>
<dbReference type="OrthoDB" id="9803988at2"/>